<sequence length="140" mass="14788">MQSSLRPPKDCKLMGKWIWTVGAAAAGHRQAVNGSGLGPVWVSGLDPPRGYGSFRLPGPTCCCTPHPGPVPGIDNELLMEDVFNCTAADKKDKDCWCPPSQTSVTSTKAVSSHGPQTSSKTPHTLETFSSPPSRQVEAGL</sequence>
<dbReference type="Proteomes" id="UP000465112">
    <property type="component" value="Chromosome 22"/>
</dbReference>
<keyword evidence="3" id="KW-1185">Reference proteome</keyword>
<reference evidence="2 3" key="1">
    <citation type="submission" date="2019-06" db="EMBL/GenBank/DDBJ databases">
        <title>A chromosome-scale genome assembly of the European perch, Perca fluviatilis.</title>
        <authorList>
            <person name="Roques C."/>
            <person name="Zahm M."/>
            <person name="Cabau C."/>
            <person name="Klopp C."/>
            <person name="Bouchez O."/>
            <person name="Donnadieu C."/>
            <person name="Kuhl H."/>
            <person name="Gislard M."/>
            <person name="Guendouz S."/>
            <person name="Journot L."/>
            <person name="Haffray P."/>
            <person name="Bestin A."/>
            <person name="Morvezen R."/>
            <person name="Feron R."/>
            <person name="Wen M."/>
            <person name="Jouanno E."/>
            <person name="Herpin A."/>
            <person name="Schartl M."/>
            <person name="Postlethwait J."/>
            <person name="Schaerlinger B."/>
            <person name="Chardard D."/>
            <person name="Lecocq T."/>
            <person name="Poncet C."/>
            <person name="Jaffrelo L."/>
            <person name="Lampietro C."/>
            <person name="Guiguen Y."/>
        </authorList>
    </citation>
    <scope>NUCLEOTIDE SEQUENCE [LARGE SCALE GENOMIC DNA]</scope>
    <source>
        <tissue evidence="2">Blood</tissue>
    </source>
</reference>
<dbReference type="EMBL" id="VHII01000022">
    <property type="protein sequence ID" value="KAF1372756.1"/>
    <property type="molecule type" value="Genomic_DNA"/>
</dbReference>
<evidence type="ECO:0000256" key="1">
    <source>
        <dbReference type="SAM" id="MobiDB-lite"/>
    </source>
</evidence>
<dbReference type="AlphaFoldDB" id="A0A6A5DV42"/>
<accession>A0A6A5DV42</accession>
<feature type="compositionally biased region" description="Polar residues" evidence="1">
    <location>
        <begin position="99"/>
        <end position="133"/>
    </location>
</feature>
<evidence type="ECO:0000313" key="2">
    <source>
        <dbReference type="EMBL" id="KAF1372756.1"/>
    </source>
</evidence>
<comment type="caution">
    <text evidence="2">The sequence shown here is derived from an EMBL/GenBank/DDBJ whole genome shotgun (WGS) entry which is preliminary data.</text>
</comment>
<gene>
    <name evidence="2" type="ORF">PFLUV_G00251890</name>
</gene>
<name>A0A6A5DV42_PERFL</name>
<organism evidence="2 3">
    <name type="scientific">Perca fluviatilis</name>
    <name type="common">European perch</name>
    <dbReference type="NCBI Taxonomy" id="8168"/>
    <lineage>
        <taxon>Eukaryota</taxon>
        <taxon>Metazoa</taxon>
        <taxon>Chordata</taxon>
        <taxon>Craniata</taxon>
        <taxon>Vertebrata</taxon>
        <taxon>Euteleostomi</taxon>
        <taxon>Actinopterygii</taxon>
        <taxon>Neopterygii</taxon>
        <taxon>Teleostei</taxon>
        <taxon>Neoteleostei</taxon>
        <taxon>Acanthomorphata</taxon>
        <taxon>Eupercaria</taxon>
        <taxon>Perciformes</taxon>
        <taxon>Percoidei</taxon>
        <taxon>Percidae</taxon>
        <taxon>Percinae</taxon>
        <taxon>Perca</taxon>
    </lineage>
</organism>
<proteinExistence type="predicted"/>
<evidence type="ECO:0000313" key="3">
    <source>
        <dbReference type="Proteomes" id="UP000465112"/>
    </source>
</evidence>
<feature type="region of interest" description="Disordered" evidence="1">
    <location>
        <begin position="99"/>
        <end position="140"/>
    </location>
</feature>
<protein>
    <submittedName>
        <fullName evidence="2">Uncharacterized protein</fullName>
    </submittedName>
</protein>